<feature type="domain" description="AMP-dependent synthetase/ligase" evidence="1">
    <location>
        <begin position="51"/>
        <end position="436"/>
    </location>
</feature>
<dbReference type="InterPro" id="IPR050237">
    <property type="entry name" value="ATP-dep_AMP-bd_enzyme"/>
</dbReference>
<dbReference type="Gene3D" id="3.40.50.12780">
    <property type="entry name" value="N-terminal domain of ligase-like"/>
    <property type="match status" value="1"/>
</dbReference>
<dbReference type="InterPro" id="IPR020845">
    <property type="entry name" value="AMP-binding_CS"/>
</dbReference>
<evidence type="ECO:0008006" key="4">
    <source>
        <dbReference type="Google" id="ProtNLM"/>
    </source>
</evidence>
<dbReference type="InterPro" id="IPR042099">
    <property type="entry name" value="ANL_N_sf"/>
</dbReference>
<dbReference type="PROSITE" id="PS00455">
    <property type="entry name" value="AMP_BINDING"/>
    <property type="match status" value="1"/>
</dbReference>
<dbReference type="Pfam" id="PF00501">
    <property type="entry name" value="AMP-binding"/>
    <property type="match status" value="1"/>
</dbReference>
<gene>
    <name evidence="3" type="ORF">METZ01_LOCUS49235</name>
</gene>
<dbReference type="SUPFAM" id="SSF56801">
    <property type="entry name" value="Acetyl-CoA synthetase-like"/>
    <property type="match status" value="1"/>
</dbReference>
<feature type="non-terminal residue" evidence="3">
    <location>
        <position position="1"/>
    </location>
</feature>
<dbReference type="Pfam" id="PF13193">
    <property type="entry name" value="AMP-binding_C"/>
    <property type="match status" value="1"/>
</dbReference>
<evidence type="ECO:0000259" key="1">
    <source>
        <dbReference type="Pfam" id="PF00501"/>
    </source>
</evidence>
<sequence>VDRHYREAWDELTAPGAPFAWSVTDVRGVPTRTYDAAPPNMAQVWAGSIVHGDADYLVYQDERISYAEAHKAVDALAAYLSDVGVGHGDRVALALRNYPEWALAYWATVRLGAVVIGMNAWWTGPELEFGLADSTPKVMVCDAERLDRVMPHLAGLRSSGPLHLVGVRLPAGARLPDDAVRWEDALASAAEHGPAPEPTIDPDDDLCVFYTSGTTGHPKGAVLTHRGATSNLFNLGFWQVMAASAEARAVAAGEPPPGSEKEAGESYPGSVLAVPLFHVTGCNCCLHPITAVGGRLTLMHRWDPEVALELIERERPASLTGVPTMTRELLNSPDFERRDTSSLSHVGGGGAPVQPDLVHKIEDRLEGRPSTGYGLTEVNGVITINVGHFFMAKPASAGSPCPIMETRIVAEDGTDQGPGEHGELWVRGGNVFRGYLNRPEANAEALTDGWFHTGDIGYLDDDGFLFLVDRAKDMVLRSGENVYSAEVEAAIYEHPAVAEAAVFAVPDERHGEAVGAAIVLLPGAECSAEELRDHTRRLIAVFKVPDHLWFLDEALPTNANGKFVKRDLRDRLVGTPSN</sequence>
<name>A0A381RZ31_9ZZZZ</name>
<protein>
    <recommendedName>
        <fullName evidence="4">AMP-dependent synthetase/ligase domain-containing protein</fullName>
    </recommendedName>
</protein>
<dbReference type="AlphaFoldDB" id="A0A381RZ31"/>
<dbReference type="PANTHER" id="PTHR43767:SF1">
    <property type="entry name" value="NONRIBOSOMAL PEPTIDE SYNTHASE PES1 (EUROFUNG)-RELATED"/>
    <property type="match status" value="1"/>
</dbReference>
<dbReference type="Gene3D" id="3.30.300.30">
    <property type="match status" value="1"/>
</dbReference>
<dbReference type="InterPro" id="IPR000873">
    <property type="entry name" value="AMP-dep_synth/lig_dom"/>
</dbReference>
<dbReference type="PANTHER" id="PTHR43767">
    <property type="entry name" value="LONG-CHAIN-FATTY-ACID--COA LIGASE"/>
    <property type="match status" value="1"/>
</dbReference>
<evidence type="ECO:0000313" key="3">
    <source>
        <dbReference type="EMBL" id="SUZ96381.1"/>
    </source>
</evidence>
<feature type="domain" description="AMP-binding enzyme C-terminal" evidence="2">
    <location>
        <begin position="486"/>
        <end position="562"/>
    </location>
</feature>
<dbReference type="InterPro" id="IPR025110">
    <property type="entry name" value="AMP-bd_C"/>
</dbReference>
<organism evidence="3">
    <name type="scientific">marine metagenome</name>
    <dbReference type="NCBI Taxonomy" id="408172"/>
    <lineage>
        <taxon>unclassified sequences</taxon>
        <taxon>metagenomes</taxon>
        <taxon>ecological metagenomes</taxon>
    </lineage>
</organism>
<dbReference type="InterPro" id="IPR045851">
    <property type="entry name" value="AMP-bd_C_sf"/>
</dbReference>
<dbReference type="EMBL" id="UINC01002410">
    <property type="protein sequence ID" value="SUZ96381.1"/>
    <property type="molecule type" value="Genomic_DNA"/>
</dbReference>
<accession>A0A381RZ31</accession>
<evidence type="ECO:0000259" key="2">
    <source>
        <dbReference type="Pfam" id="PF13193"/>
    </source>
</evidence>
<proteinExistence type="predicted"/>
<reference evidence="3" key="1">
    <citation type="submission" date="2018-05" db="EMBL/GenBank/DDBJ databases">
        <authorList>
            <person name="Lanie J.A."/>
            <person name="Ng W.-L."/>
            <person name="Kazmierczak K.M."/>
            <person name="Andrzejewski T.M."/>
            <person name="Davidsen T.M."/>
            <person name="Wayne K.J."/>
            <person name="Tettelin H."/>
            <person name="Glass J.I."/>
            <person name="Rusch D."/>
            <person name="Podicherti R."/>
            <person name="Tsui H.-C.T."/>
            <person name="Winkler M.E."/>
        </authorList>
    </citation>
    <scope>NUCLEOTIDE SEQUENCE</scope>
</reference>
<dbReference type="GO" id="GO:0016878">
    <property type="term" value="F:acid-thiol ligase activity"/>
    <property type="evidence" value="ECO:0007669"/>
    <property type="project" value="UniProtKB-ARBA"/>
</dbReference>